<dbReference type="SUPFAM" id="SSF48452">
    <property type="entry name" value="TPR-like"/>
    <property type="match status" value="1"/>
</dbReference>
<dbReference type="InterPro" id="IPR011990">
    <property type="entry name" value="TPR-like_helical_dom_sf"/>
</dbReference>
<protein>
    <submittedName>
        <fullName evidence="1">Sporulation associated protein</fullName>
    </submittedName>
</protein>
<proteinExistence type="predicted"/>
<name>A0A380PA68_STRGR</name>
<evidence type="ECO:0000313" key="2">
    <source>
        <dbReference type="Proteomes" id="UP000254150"/>
    </source>
</evidence>
<dbReference type="Proteomes" id="UP000254150">
    <property type="component" value="Unassembled WGS sequence"/>
</dbReference>
<dbReference type="RefSeq" id="WP_258565712.1">
    <property type="nucleotide sequence ID" value="NZ_UHID01000008.1"/>
</dbReference>
<dbReference type="AlphaFoldDB" id="A0A380PA68"/>
<accession>A0A380PA68</accession>
<organism evidence="1 2">
    <name type="scientific">Streptomyces griseus</name>
    <dbReference type="NCBI Taxonomy" id="1911"/>
    <lineage>
        <taxon>Bacteria</taxon>
        <taxon>Bacillati</taxon>
        <taxon>Actinomycetota</taxon>
        <taxon>Actinomycetes</taxon>
        <taxon>Kitasatosporales</taxon>
        <taxon>Streptomycetaceae</taxon>
        <taxon>Streptomyces</taxon>
    </lineage>
</organism>
<reference evidence="1 2" key="1">
    <citation type="submission" date="2018-06" db="EMBL/GenBank/DDBJ databases">
        <authorList>
            <consortium name="Pathogen Informatics"/>
            <person name="Doyle S."/>
        </authorList>
    </citation>
    <scope>NUCLEOTIDE SEQUENCE [LARGE SCALE GENOMIC DNA]</scope>
    <source>
        <strain evidence="1 2">NCTC7807</strain>
    </source>
</reference>
<dbReference type="EMBL" id="UHID01000008">
    <property type="protein sequence ID" value="SUP61737.1"/>
    <property type="molecule type" value="Genomic_DNA"/>
</dbReference>
<dbReference type="Gene3D" id="1.25.40.10">
    <property type="entry name" value="Tetratricopeptide repeat domain"/>
    <property type="match status" value="1"/>
</dbReference>
<sequence>MARWQERDWQPNEDLARLVAISGASYESLAKRVNALAEQAGRPTEYTHTSVTNWVQRGMIPRAPAPACIAAALGERLGRRIDLSEIGMTRPRRETGMIGLDFPRSPSDAVRGAIAFWRLVDLDRRKLLRGSFAVGAFALPTTRWLAVPAAAATPRAEHHGARRVGQNELAELWDAVEEARVMDSRFGGGNWKASSVATCLKDRAAPMLQGSYSEKVGHDLLRVTAELSRVVGWSAFDAGQHDAAQRYLIQALAMARAAGDIQVGAYVLSTMSLSAFLRGHPGEAVDMAEGAYERAKHVASPKVLSFAKLAQARAHARAGEGPEATAALLAAERHLAGATGDDPAWMNYYTPERIATDATEIHRDLGATAAALDWGRQAAAMSPGRYTRAVGIRLAVEASTHLRAGDREQGLDAGRRSVDLLAEVRSARAHGYVHDLTASLAPHRSDPEVDAFIAYAERQLAA</sequence>
<evidence type="ECO:0000313" key="1">
    <source>
        <dbReference type="EMBL" id="SUP61737.1"/>
    </source>
</evidence>
<gene>
    <name evidence="1" type="ORF">NCTC7807_04895</name>
</gene>